<evidence type="ECO:0000313" key="1">
    <source>
        <dbReference type="EMBL" id="GBP20829.1"/>
    </source>
</evidence>
<sequence>MELTFAELGTEAGRLNAITSNSVTTIFLLLYCIIADENPKNFHRPNKISKGMGVGDARQRPLAVAWVMLSPLLVGGGPPAPLPPRRWRRSSGPCSGFLWRSAPWRDWLSWSGWRVPARLSFSALLLHMLVDKTLVAGRPQPSEISRASVLVEWWGVTALSYAAALPLALLVEMPAVRFWRDITEPSATTCVQNNDKPR</sequence>
<accession>A0A4C1U3H3</accession>
<dbReference type="EMBL" id="BGZK01000122">
    <property type="protein sequence ID" value="GBP20829.1"/>
    <property type="molecule type" value="Genomic_DNA"/>
</dbReference>
<proteinExistence type="predicted"/>
<dbReference type="Proteomes" id="UP000299102">
    <property type="component" value="Unassembled WGS sequence"/>
</dbReference>
<name>A0A4C1U3H3_EUMVA</name>
<organism evidence="1 2">
    <name type="scientific">Eumeta variegata</name>
    <name type="common">Bagworm moth</name>
    <name type="synonym">Eumeta japonica</name>
    <dbReference type="NCBI Taxonomy" id="151549"/>
    <lineage>
        <taxon>Eukaryota</taxon>
        <taxon>Metazoa</taxon>
        <taxon>Ecdysozoa</taxon>
        <taxon>Arthropoda</taxon>
        <taxon>Hexapoda</taxon>
        <taxon>Insecta</taxon>
        <taxon>Pterygota</taxon>
        <taxon>Neoptera</taxon>
        <taxon>Endopterygota</taxon>
        <taxon>Lepidoptera</taxon>
        <taxon>Glossata</taxon>
        <taxon>Ditrysia</taxon>
        <taxon>Tineoidea</taxon>
        <taxon>Psychidae</taxon>
        <taxon>Oiketicinae</taxon>
        <taxon>Eumeta</taxon>
    </lineage>
</organism>
<reference evidence="1 2" key="1">
    <citation type="journal article" date="2019" name="Commun. Biol.">
        <title>The bagworm genome reveals a unique fibroin gene that provides high tensile strength.</title>
        <authorList>
            <person name="Kono N."/>
            <person name="Nakamura H."/>
            <person name="Ohtoshi R."/>
            <person name="Tomita M."/>
            <person name="Numata K."/>
            <person name="Arakawa K."/>
        </authorList>
    </citation>
    <scope>NUCLEOTIDE SEQUENCE [LARGE SCALE GENOMIC DNA]</scope>
</reference>
<protein>
    <submittedName>
        <fullName evidence="1">Uncharacterized protein</fullName>
    </submittedName>
</protein>
<gene>
    <name evidence="1" type="ORF">EVAR_14555_1</name>
</gene>
<comment type="caution">
    <text evidence="1">The sequence shown here is derived from an EMBL/GenBank/DDBJ whole genome shotgun (WGS) entry which is preliminary data.</text>
</comment>
<keyword evidence="2" id="KW-1185">Reference proteome</keyword>
<dbReference type="AlphaFoldDB" id="A0A4C1U3H3"/>
<dbReference type="OrthoDB" id="10265389at2759"/>
<evidence type="ECO:0000313" key="2">
    <source>
        <dbReference type="Proteomes" id="UP000299102"/>
    </source>
</evidence>